<dbReference type="PROSITE" id="PS51178">
    <property type="entry name" value="PASTA"/>
    <property type="match status" value="3"/>
</dbReference>
<keyword evidence="2" id="KW-0812">Transmembrane</keyword>
<keyword evidence="2" id="KW-1133">Transmembrane helix</keyword>
<dbReference type="Proteomes" id="UP000317691">
    <property type="component" value="Unassembled WGS sequence"/>
</dbReference>
<proteinExistence type="predicted"/>
<dbReference type="Gene3D" id="3.30.10.20">
    <property type="match status" value="3"/>
</dbReference>
<reference evidence="4 5" key="1">
    <citation type="journal article" date="2019" name="Nat. Microbiol.">
        <title>Mediterranean grassland soil C-N compound turnover is dependent on rainfall and depth, and is mediated by genomically divergent microorganisms.</title>
        <authorList>
            <person name="Diamond S."/>
            <person name="Andeer P.F."/>
            <person name="Li Z."/>
            <person name="Crits-Christoph A."/>
            <person name="Burstein D."/>
            <person name="Anantharaman K."/>
            <person name="Lane K.R."/>
            <person name="Thomas B.C."/>
            <person name="Pan C."/>
            <person name="Northen T.R."/>
            <person name="Banfield J.F."/>
        </authorList>
    </citation>
    <scope>NUCLEOTIDE SEQUENCE [LARGE SCALE GENOMIC DNA]</scope>
    <source>
        <strain evidence="4">WS_9</strain>
    </source>
</reference>
<evidence type="ECO:0000256" key="2">
    <source>
        <dbReference type="SAM" id="Phobius"/>
    </source>
</evidence>
<protein>
    <submittedName>
        <fullName evidence="4">PASTA domain-containing protein</fullName>
    </submittedName>
</protein>
<dbReference type="SMART" id="SM00740">
    <property type="entry name" value="PASTA"/>
    <property type="match status" value="3"/>
</dbReference>
<gene>
    <name evidence="4" type="ORF">E6K79_07040</name>
</gene>
<name>A0A538TMD3_UNCEI</name>
<evidence type="ECO:0000313" key="4">
    <source>
        <dbReference type="EMBL" id="TMQ64786.1"/>
    </source>
</evidence>
<feature type="domain" description="PASTA" evidence="3">
    <location>
        <begin position="302"/>
        <end position="367"/>
    </location>
</feature>
<feature type="transmembrane region" description="Helical" evidence="2">
    <location>
        <begin position="132"/>
        <end position="153"/>
    </location>
</feature>
<feature type="domain" description="PASTA" evidence="3">
    <location>
        <begin position="165"/>
        <end position="231"/>
    </location>
</feature>
<dbReference type="InterPro" id="IPR005543">
    <property type="entry name" value="PASTA_dom"/>
</dbReference>
<keyword evidence="2" id="KW-0472">Membrane</keyword>
<dbReference type="EMBL" id="VBOZ01000017">
    <property type="protein sequence ID" value="TMQ64786.1"/>
    <property type="molecule type" value="Genomic_DNA"/>
</dbReference>
<evidence type="ECO:0000313" key="5">
    <source>
        <dbReference type="Proteomes" id="UP000317691"/>
    </source>
</evidence>
<evidence type="ECO:0000259" key="3">
    <source>
        <dbReference type="PROSITE" id="PS51178"/>
    </source>
</evidence>
<feature type="domain" description="PASTA" evidence="3">
    <location>
        <begin position="232"/>
        <end position="299"/>
    </location>
</feature>
<dbReference type="SUPFAM" id="SSF54184">
    <property type="entry name" value="Penicillin-binding protein 2x (pbp-2x), c-terminal domain"/>
    <property type="match status" value="1"/>
</dbReference>
<comment type="caution">
    <text evidence="4">The sequence shown here is derived from an EMBL/GenBank/DDBJ whole genome shotgun (WGS) entry which is preliminary data.</text>
</comment>
<organism evidence="4 5">
    <name type="scientific">Eiseniibacteriota bacterium</name>
    <dbReference type="NCBI Taxonomy" id="2212470"/>
    <lineage>
        <taxon>Bacteria</taxon>
        <taxon>Candidatus Eiseniibacteriota</taxon>
    </lineage>
</organism>
<accession>A0A538TMD3</accession>
<dbReference type="AlphaFoldDB" id="A0A538TMD3"/>
<dbReference type="Pfam" id="PF03793">
    <property type="entry name" value="PASTA"/>
    <property type="match status" value="3"/>
</dbReference>
<feature type="region of interest" description="Disordered" evidence="1">
    <location>
        <begin position="1"/>
        <end position="66"/>
    </location>
</feature>
<sequence length="367" mass="39467">MSRRRRRRDRNSADVLPLGFATTLITDPMTNDSSTTPPEQTPDQETDAPEAIRPAEDAKATEAIPPVETIPAEETMRRPEPLTFVEEPPVAHRADDEIPPTAMGPELEPIELDALAPEVVAPPRDRRRGVRFNLITGTLLLSSVALFGGYLVVNLVLMPSLTRQGVEVRVPEVIGLSEREAERLLAAEDLKLSKISEQWSPDVPRGFITAQDPTAGGVVKRGRRISVIVSLGAQGTSVPVLEGVTARQAEIMLEGAGLKLGRYARAYSDQVSKDIVIATDPPGETVVEQETAVDLLVSLGSVPRNFVLPDLAGRDAASAAQSLRDEGFSVTLREGGGKQKGGLVAGQEPPAGHRVAPRDSIVLYYHP</sequence>
<dbReference type="CDD" id="cd06577">
    <property type="entry name" value="PASTA_pknB"/>
    <property type="match status" value="2"/>
</dbReference>
<evidence type="ECO:0000256" key="1">
    <source>
        <dbReference type="SAM" id="MobiDB-lite"/>
    </source>
</evidence>
<feature type="compositionally biased region" description="Low complexity" evidence="1">
    <location>
        <begin position="32"/>
        <end position="41"/>
    </location>
</feature>